<dbReference type="Proteomes" id="UP000779574">
    <property type="component" value="Unassembled WGS sequence"/>
</dbReference>
<organism evidence="2 3">
    <name type="scientific">Aureobasidium melanogenum</name>
    <name type="common">Aureobasidium pullulans var. melanogenum</name>
    <dbReference type="NCBI Taxonomy" id="46634"/>
    <lineage>
        <taxon>Eukaryota</taxon>
        <taxon>Fungi</taxon>
        <taxon>Dikarya</taxon>
        <taxon>Ascomycota</taxon>
        <taxon>Pezizomycotina</taxon>
        <taxon>Dothideomycetes</taxon>
        <taxon>Dothideomycetidae</taxon>
        <taxon>Dothideales</taxon>
        <taxon>Saccotheciaceae</taxon>
        <taxon>Aureobasidium</taxon>
    </lineage>
</organism>
<dbReference type="AlphaFoldDB" id="A0A9P8EAM0"/>
<feature type="region of interest" description="Disordered" evidence="1">
    <location>
        <begin position="1"/>
        <end position="53"/>
    </location>
</feature>
<accession>A0A9P8EAM0</accession>
<evidence type="ECO:0000313" key="3">
    <source>
        <dbReference type="Proteomes" id="UP000779574"/>
    </source>
</evidence>
<protein>
    <submittedName>
        <fullName evidence="2">Uncharacterized protein</fullName>
    </submittedName>
</protein>
<feature type="compositionally biased region" description="Low complexity" evidence="1">
    <location>
        <begin position="30"/>
        <end position="50"/>
    </location>
</feature>
<feature type="compositionally biased region" description="Low complexity" evidence="1">
    <location>
        <begin position="1"/>
        <end position="23"/>
    </location>
</feature>
<sequence length="258" mass="27813">MDSASSVSTSPSSAPRSPISTPSTTPPASPAAAAAAAAAAAPEPTAAPLPLCQERPAPGTFMFLPTGAPWMNESPDVEGGDPTGHPVLILPATNGDPEMARFLFTTTKDIMENCKARSWGENYLPLGNQEHPWREPVALCGSFPRPTSLNITSKYKVPWRCLESLAVNSPGVPAPCLSPQGLEKVNEFVNCSHVDKDIPWIRNRAVKNTRTRWSNQAPVTPAKRDDSVSFTFGPAAPEHMPRPYSYPAHINQPWRLNL</sequence>
<evidence type="ECO:0000256" key="1">
    <source>
        <dbReference type="SAM" id="MobiDB-lite"/>
    </source>
</evidence>
<dbReference type="OrthoDB" id="3918429at2759"/>
<name>A0A9P8EAM0_AURME</name>
<proteinExistence type="predicted"/>
<gene>
    <name evidence="2" type="ORF">KCU76_g12092</name>
</gene>
<evidence type="ECO:0000313" key="2">
    <source>
        <dbReference type="EMBL" id="KAG9684900.1"/>
    </source>
</evidence>
<comment type="caution">
    <text evidence="2">The sequence shown here is derived from an EMBL/GenBank/DDBJ whole genome shotgun (WGS) entry which is preliminary data.</text>
</comment>
<feature type="non-terminal residue" evidence="2">
    <location>
        <position position="258"/>
    </location>
</feature>
<dbReference type="EMBL" id="JAHFXF010000608">
    <property type="protein sequence ID" value="KAG9684900.1"/>
    <property type="molecule type" value="Genomic_DNA"/>
</dbReference>
<reference evidence="2" key="1">
    <citation type="journal article" date="2021" name="J Fungi (Basel)">
        <title>Virulence traits and population genomics of the black yeast Aureobasidium melanogenum.</title>
        <authorList>
            <person name="Cernosa A."/>
            <person name="Sun X."/>
            <person name="Gostincar C."/>
            <person name="Fang C."/>
            <person name="Gunde-Cimerman N."/>
            <person name="Song Z."/>
        </authorList>
    </citation>
    <scope>NUCLEOTIDE SEQUENCE</scope>
    <source>
        <strain evidence="2">EXF-9911</strain>
    </source>
</reference>
<reference evidence="2" key="2">
    <citation type="submission" date="2021-08" db="EMBL/GenBank/DDBJ databases">
        <authorList>
            <person name="Gostincar C."/>
            <person name="Sun X."/>
            <person name="Song Z."/>
            <person name="Gunde-Cimerman N."/>
        </authorList>
    </citation>
    <scope>NUCLEOTIDE SEQUENCE</scope>
    <source>
        <strain evidence="2">EXF-9911</strain>
    </source>
</reference>